<feature type="transmembrane region" description="Helical" evidence="1">
    <location>
        <begin position="78"/>
        <end position="96"/>
    </location>
</feature>
<feature type="transmembrane region" description="Helical" evidence="1">
    <location>
        <begin position="39"/>
        <end position="57"/>
    </location>
</feature>
<evidence type="ECO:0000256" key="1">
    <source>
        <dbReference type="SAM" id="Phobius"/>
    </source>
</evidence>
<accession>A0A6C0E5R8</accession>
<keyword evidence="1" id="KW-0812">Transmembrane</keyword>
<dbReference type="EMBL" id="MN739736">
    <property type="protein sequence ID" value="QHT23981.1"/>
    <property type="molecule type" value="Genomic_DNA"/>
</dbReference>
<organism evidence="2">
    <name type="scientific">viral metagenome</name>
    <dbReference type="NCBI Taxonomy" id="1070528"/>
    <lineage>
        <taxon>unclassified sequences</taxon>
        <taxon>metagenomes</taxon>
        <taxon>organismal metagenomes</taxon>
    </lineage>
</organism>
<evidence type="ECO:0000313" key="2">
    <source>
        <dbReference type="EMBL" id="QHT23981.1"/>
    </source>
</evidence>
<dbReference type="AlphaFoldDB" id="A0A6C0E5R8"/>
<keyword evidence="1" id="KW-1133">Transmembrane helix</keyword>
<sequence>MSSQPSNLVDPFSVYEKSAPYVLMSSIVAIGLANQSPSGFFYLFFIAFTILIRMVVYKGVEQTNKQYAFATENGIRSIGTFIGAFTFMYLTLPMLLNKSVNFWIMCVLVFYMISDYFVRRANNRSSLPVDTLVNFIAGAGTAVGFVFGMNGFKLDQYLLFNETSSNKVMCSVPKKQTFKCAVYKNGELIGSA</sequence>
<feature type="transmembrane region" description="Helical" evidence="1">
    <location>
        <begin position="131"/>
        <end position="152"/>
    </location>
</feature>
<feature type="transmembrane region" description="Helical" evidence="1">
    <location>
        <begin position="102"/>
        <end position="119"/>
    </location>
</feature>
<proteinExistence type="predicted"/>
<name>A0A6C0E5R8_9ZZZZ</name>
<protein>
    <submittedName>
        <fullName evidence="2">Uncharacterized protein</fullName>
    </submittedName>
</protein>
<keyword evidence="1" id="KW-0472">Membrane</keyword>
<reference evidence="2" key="1">
    <citation type="journal article" date="2020" name="Nature">
        <title>Giant virus diversity and host interactions through global metagenomics.</title>
        <authorList>
            <person name="Schulz F."/>
            <person name="Roux S."/>
            <person name="Paez-Espino D."/>
            <person name="Jungbluth S."/>
            <person name="Walsh D.A."/>
            <person name="Denef V.J."/>
            <person name="McMahon K.D."/>
            <person name="Konstantinidis K.T."/>
            <person name="Eloe-Fadrosh E.A."/>
            <person name="Kyrpides N.C."/>
            <person name="Woyke T."/>
        </authorList>
    </citation>
    <scope>NUCLEOTIDE SEQUENCE</scope>
    <source>
        <strain evidence="2">GVMAG-M-3300023179-132</strain>
    </source>
</reference>